<dbReference type="AlphaFoldDB" id="A0A918VRQ6"/>
<gene>
    <name evidence="1" type="ORF">GCM10010389_64630</name>
</gene>
<name>A0A918VRQ6_9ACTN</name>
<evidence type="ECO:0000313" key="2">
    <source>
        <dbReference type="Proteomes" id="UP000623010"/>
    </source>
</evidence>
<keyword evidence="2" id="KW-1185">Reference proteome</keyword>
<protein>
    <submittedName>
        <fullName evidence="1">Type I-E CRISPR-associated protein Cas6/Cse3/CasE</fullName>
    </submittedName>
</protein>
<sequence>MTTLWLTRVMPDLRNRQARADLASAVNLHHRVMKLYPDGIGDQARKQLGVLFRSEDGPRGPQLLIQSRVRPDLGKLPTNYGTAETKPLTPLLEALRPGLFVRYRIAANAIRKPGKTTRALYHLNSVIPLTGAAAEEWWIRQAENAGLKIHSVHSTPLDTARGTSTRGRQPDARTRQTVVHARTRFEGTALIQDADLLRQRLADGIGKGKAYGCGLLTLAPTQHLS</sequence>
<dbReference type="SMART" id="SM01101">
    <property type="entry name" value="CRISPR_assoc"/>
    <property type="match status" value="1"/>
</dbReference>
<comment type="caution">
    <text evidence="1">The sequence shown here is derived from an EMBL/GenBank/DDBJ whole genome shotgun (WGS) entry which is preliminary data.</text>
</comment>
<evidence type="ECO:0000313" key="1">
    <source>
        <dbReference type="EMBL" id="GHA17400.1"/>
    </source>
</evidence>
<organism evidence="1 2">
    <name type="scientific">Streptomyces echinoruber</name>
    <dbReference type="NCBI Taxonomy" id="68898"/>
    <lineage>
        <taxon>Bacteria</taxon>
        <taxon>Bacillati</taxon>
        <taxon>Actinomycetota</taxon>
        <taxon>Actinomycetes</taxon>
        <taxon>Kitasatosporales</taxon>
        <taxon>Streptomycetaceae</taxon>
        <taxon>Streptomyces</taxon>
    </lineage>
</organism>
<dbReference type="NCBIfam" id="TIGR01907">
    <property type="entry name" value="casE_Cse3"/>
    <property type="match status" value="1"/>
</dbReference>
<dbReference type="EMBL" id="BMWH01000047">
    <property type="protein sequence ID" value="GHA17400.1"/>
    <property type="molecule type" value="Genomic_DNA"/>
</dbReference>
<dbReference type="RefSeq" id="WP_190061075.1">
    <property type="nucleotide sequence ID" value="NZ_BMWH01000047.1"/>
</dbReference>
<dbReference type="Gene3D" id="3.30.70.1210">
    <property type="entry name" value="Crispr-associated protein, domain 2"/>
    <property type="match status" value="1"/>
</dbReference>
<reference evidence="1" key="1">
    <citation type="journal article" date="2014" name="Int. J. Syst. Evol. Microbiol.">
        <title>Complete genome sequence of Corynebacterium casei LMG S-19264T (=DSM 44701T), isolated from a smear-ripened cheese.</title>
        <authorList>
            <consortium name="US DOE Joint Genome Institute (JGI-PGF)"/>
            <person name="Walter F."/>
            <person name="Albersmeier A."/>
            <person name="Kalinowski J."/>
            <person name="Ruckert C."/>
        </authorList>
    </citation>
    <scope>NUCLEOTIDE SEQUENCE</scope>
    <source>
        <strain evidence="1">JCM 5016</strain>
    </source>
</reference>
<dbReference type="CDD" id="cd09727">
    <property type="entry name" value="Cas6_I-E"/>
    <property type="match status" value="1"/>
</dbReference>
<accession>A0A918VRQ6</accession>
<dbReference type="InterPro" id="IPR010179">
    <property type="entry name" value="CRISPR-assoc_prot_Cse3"/>
</dbReference>
<reference evidence="1" key="2">
    <citation type="submission" date="2020-09" db="EMBL/GenBank/DDBJ databases">
        <authorList>
            <person name="Sun Q."/>
            <person name="Ohkuma M."/>
        </authorList>
    </citation>
    <scope>NUCLEOTIDE SEQUENCE</scope>
    <source>
        <strain evidence="1">JCM 5016</strain>
    </source>
</reference>
<dbReference type="Gene3D" id="3.30.70.1200">
    <property type="entry name" value="Crispr-associated protein, domain 1"/>
    <property type="match status" value="1"/>
</dbReference>
<dbReference type="Pfam" id="PF08798">
    <property type="entry name" value="CRISPR_assoc"/>
    <property type="match status" value="1"/>
</dbReference>
<proteinExistence type="predicted"/>
<dbReference type="SUPFAM" id="SSF117987">
    <property type="entry name" value="CRISPR-associated protein"/>
    <property type="match status" value="2"/>
</dbReference>
<dbReference type="Proteomes" id="UP000623010">
    <property type="component" value="Unassembled WGS sequence"/>
</dbReference>